<reference evidence="2" key="1">
    <citation type="submission" date="2020-11" db="EMBL/GenBank/DDBJ databases">
        <authorList>
            <person name="Tran Van P."/>
        </authorList>
    </citation>
    <scope>NUCLEOTIDE SEQUENCE</scope>
</reference>
<keyword evidence="1" id="KW-0812">Transmembrane</keyword>
<keyword evidence="3" id="KW-1185">Reference proteome</keyword>
<feature type="transmembrane region" description="Helical" evidence="1">
    <location>
        <begin position="324"/>
        <end position="343"/>
    </location>
</feature>
<name>A0A7R9BRN3_9CRUS</name>
<proteinExistence type="predicted"/>
<organism evidence="2">
    <name type="scientific">Notodromas monacha</name>
    <dbReference type="NCBI Taxonomy" id="399045"/>
    <lineage>
        <taxon>Eukaryota</taxon>
        <taxon>Metazoa</taxon>
        <taxon>Ecdysozoa</taxon>
        <taxon>Arthropoda</taxon>
        <taxon>Crustacea</taxon>
        <taxon>Oligostraca</taxon>
        <taxon>Ostracoda</taxon>
        <taxon>Podocopa</taxon>
        <taxon>Podocopida</taxon>
        <taxon>Cypridocopina</taxon>
        <taxon>Cypridoidea</taxon>
        <taxon>Cyprididae</taxon>
        <taxon>Notodromas</taxon>
    </lineage>
</organism>
<dbReference type="AlphaFoldDB" id="A0A7R9BRN3"/>
<evidence type="ECO:0000256" key="1">
    <source>
        <dbReference type="SAM" id="Phobius"/>
    </source>
</evidence>
<evidence type="ECO:0000313" key="3">
    <source>
        <dbReference type="Proteomes" id="UP000678499"/>
    </source>
</evidence>
<sequence>MTDSPPPAADSSGPMSQDHQEPVIAYLPVLQFLPAEAVVIGTASGSQGSNMNPVSEAPIPDQANNQQFIGSNNGPTMSEALHYCCANHQCYGSSSSSRHSVDSVDERWRSYSSRLSHALAYEEGRRCLMIGTKEIVVVDDDTVIVDTVAVSRDTIDGANQSSTFQRPGISSSRPLRAKDRRHFPILPQVSPFIGVAGVCVCVWTPLLSSWSSAACLPFVAGRWFPETPYSSAFLPCGGIRKKSLFPASRRNPPPGAWPEAINPGIIAQNVPRNPGQLPDEMDHGWARVPRFPPGFSFLSLFFFLGEKGVAVHWCRRCVCVCVDAVIVIVVFCCLPAFCCWALVPRDALFLRVFALRWHSQEKSFPSVKKEPSPGAWPEAINPGIIAQNVPRNPGQLPDEMDHGWARPTAAELAGLDIRKHARVVVAR</sequence>
<gene>
    <name evidence="2" type="ORF">NMOB1V02_LOCUS7068</name>
</gene>
<keyword evidence="1" id="KW-1133">Transmembrane helix</keyword>
<protein>
    <submittedName>
        <fullName evidence="2">Uncharacterized protein</fullName>
    </submittedName>
</protein>
<dbReference type="EMBL" id="CAJPEX010001624">
    <property type="protein sequence ID" value="CAG0919547.1"/>
    <property type="molecule type" value="Genomic_DNA"/>
</dbReference>
<evidence type="ECO:0000313" key="2">
    <source>
        <dbReference type="EMBL" id="CAD7279395.1"/>
    </source>
</evidence>
<keyword evidence="1" id="KW-0472">Membrane</keyword>
<accession>A0A7R9BRN3</accession>
<dbReference type="EMBL" id="OA883661">
    <property type="protein sequence ID" value="CAD7279395.1"/>
    <property type="molecule type" value="Genomic_DNA"/>
</dbReference>
<dbReference type="Proteomes" id="UP000678499">
    <property type="component" value="Unassembled WGS sequence"/>
</dbReference>